<dbReference type="AlphaFoldDB" id="A0A1H9XFC5"/>
<keyword evidence="2" id="KW-0472">Membrane</keyword>
<feature type="domain" description="DUF7144" evidence="3">
    <location>
        <begin position="25"/>
        <end position="136"/>
    </location>
</feature>
<dbReference type="InterPro" id="IPR055568">
    <property type="entry name" value="DUF7144"/>
</dbReference>
<keyword evidence="2" id="KW-1133">Transmembrane helix</keyword>
<gene>
    <name evidence="4" type="ORF">SAMN05216199_3718</name>
</gene>
<dbReference type="EMBL" id="FOHB01000008">
    <property type="protein sequence ID" value="SES44918.1"/>
    <property type="molecule type" value="Genomic_DNA"/>
</dbReference>
<evidence type="ECO:0000256" key="1">
    <source>
        <dbReference type="SAM" id="MobiDB-lite"/>
    </source>
</evidence>
<evidence type="ECO:0000259" key="3">
    <source>
        <dbReference type="Pfam" id="PF23636"/>
    </source>
</evidence>
<dbReference type="Proteomes" id="UP000199019">
    <property type="component" value="Unassembled WGS sequence"/>
</dbReference>
<keyword evidence="5" id="KW-1185">Reference proteome</keyword>
<evidence type="ECO:0000256" key="2">
    <source>
        <dbReference type="SAM" id="Phobius"/>
    </source>
</evidence>
<organism evidence="4 5">
    <name type="scientific">Pedococcus cremeus</name>
    <dbReference type="NCBI Taxonomy" id="587636"/>
    <lineage>
        <taxon>Bacteria</taxon>
        <taxon>Bacillati</taxon>
        <taxon>Actinomycetota</taxon>
        <taxon>Actinomycetes</taxon>
        <taxon>Micrococcales</taxon>
        <taxon>Intrasporangiaceae</taxon>
        <taxon>Pedococcus</taxon>
    </lineage>
</organism>
<sequence length="163" mass="17524">MAATTTPHGSRTGSSVSTGTPGPLLTAGVFMLLVGAFHVAQGVVALASDTFFAGGKSYWFQWQLTGWGWVHVGIGVLVAVTGIALMRRAGWARTVALILTSFSIIGSFLWMPHFPLWSVSVLALDVFVIWAVTTRTRPVHHAAQAREEEVPAGYHTPPPPMTW</sequence>
<dbReference type="RefSeq" id="WP_143056285.1">
    <property type="nucleotide sequence ID" value="NZ_FOHB01000008.1"/>
</dbReference>
<feature type="transmembrane region" description="Helical" evidence="2">
    <location>
        <begin position="67"/>
        <end position="85"/>
    </location>
</feature>
<feature type="transmembrane region" description="Helical" evidence="2">
    <location>
        <begin position="116"/>
        <end position="133"/>
    </location>
</feature>
<feature type="transmembrane region" description="Helical" evidence="2">
    <location>
        <begin position="92"/>
        <end position="110"/>
    </location>
</feature>
<reference evidence="5" key="1">
    <citation type="submission" date="2016-10" db="EMBL/GenBank/DDBJ databases">
        <authorList>
            <person name="Varghese N."/>
            <person name="Submissions S."/>
        </authorList>
    </citation>
    <scope>NUCLEOTIDE SEQUENCE [LARGE SCALE GENOMIC DNA]</scope>
    <source>
        <strain evidence="5">CGMCC 1.6963</strain>
    </source>
</reference>
<feature type="transmembrane region" description="Helical" evidence="2">
    <location>
        <begin position="24"/>
        <end position="47"/>
    </location>
</feature>
<dbReference type="OrthoDB" id="4482242at2"/>
<evidence type="ECO:0000313" key="5">
    <source>
        <dbReference type="Proteomes" id="UP000199019"/>
    </source>
</evidence>
<feature type="region of interest" description="Disordered" evidence="1">
    <location>
        <begin position="143"/>
        <end position="163"/>
    </location>
</feature>
<dbReference type="Pfam" id="PF23636">
    <property type="entry name" value="DUF7144"/>
    <property type="match status" value="1"/>
</dbReference>
<name>A0A1H9XFC5_9MICO</name>
<evidence type="ECO:0000313" key="4">
    <source>
        <dbReference type="EMBL" id="SES44918.1"/>
    </source>
</evidence>
<proteinExistence type="predicted"/>
<accession>A0A1H9XFC5</accession>
<keyword evidence="2" id="KW-0812">Transmembrane</keyword>
<dbReference type="STRING" id="587636.SAMN05216199_3718"/>
<protein>
    <recommendedName>
        <fullName evidence="3">DUF7144 domain-containing protein</fullName>
    </recommendedName>
</protein>